<dbReference type="GO" id="GO:0005524">
    <property type="term" value="F:ATP binding"/>
    <property type="evidence" value="ECO:0007669"/>
    <property type="project" value="UniProtKB-KW"/>
</dbReference>
<evidence type="ECO:0000259" key="10">
    <source>
        <dbReference type="PROSITE" id="PS50222"/>
    </source>
</evidence>
<feature type="domain" description="EF-hand" evidence="10">
    <location>
        <begin position="347"/>
        <end position="382"/>
    </location>
</feature>
<keyword evidence="5" id="KW-0418">Kinase</keyword>
<organism evidence="11 12">
    <name type="scientific">Stentor coeruleus</name>
    <dbReference type="NCBI Taxonomy" id="5963"/>
    <lineage>
        <taxon>Eukaryota</taxon>
        <taxon>Sar</taxon>
        <taxon>Alveolata</taxon>
        <taxon>Ciliophora</taxon>
        <taxon>Postciliodesmatophora</taxon>
        <taxon>Heterotrichea</taxon>
        <taxon>Heterotrichida</taxon>
        <taxon>Stentoridae</taxon>
        <taxon>Stentor</taxon>
    </lineage>
</organism>
<dbReference type="Gene3D" id="1.10.238.10">
    <property type="entry name" value="EF-hand"/>
    <property type="match status" value="2"/>
</dbReference>
<dbReference type="SMART" id="SM00054">
    <property type="entry name" value="EFh"/>
    <property type="match status" value="4"/>
</dbReference>
<evidence type="ECO:0000256" key="6">
    <source>
        <dbReference type="ARBA" id="ARBA00022837"/>
    </source>
</evidence>
<dbReference type="Gene3D" id="3.30.200.20">
    <property type="entry name" value="Phosphorylase Kinase, domain 1"/>
    <property type="match status" value="1"/>
</dbReference>
<name>A0A1R2BCC4_9CILI</name>
<evidence type="ECO:0000256" key="2">
    <source>
        <dbReference type="ARBA" id="ARBA00022527"/>
    </source>
</evidence>
<dbReference type="SUPFAM" id="SSF56112">
    <property type="entry name" value="Protein kinase-like (PK-like)"/>
    <property type="match status" value="1"/>
</dbReference>
<keyword evidence="3" id="KW-0808">Transferase</keyword>
<evidence type="ECO:0000256" key="1">
    <source>
        <dbReference type="ARBA" id="ARBA00001946"/>
    </source>
</evidence>
<keyword evidence="6" id="KW-0106">Calcium</keyword>
<evidence type="ECO:0000256" key="5">
    <source>
        <dbReference type="ARBA" id="ARBA00022777"/>
    </source>
</evidence>
<evidence type="ECO:0000256" key="4">
    <source>
        <dbReference type="ARBA" id="ARBA00022741"/>
    </source>
</evidence>
<accession>A0A1R2BCC4</accession>
<dbReference type="InterPro" id="IPR050205">
    <property type="entry name" value="CDPK_Ser/Thr_kinases"/>
</dbReference>
<dbReference type="PROSITE" id="PS50222">
    <property type="entry name" value="EF_HAND_2"/>
    <property type="match status" value="3"/>
</dbReference>
<dbReference type="InterPro" id="IPR018247">
    <property type="entry name" value="EF_Hand_1_Ca_BS"/>
</dbReference>
<dbReference type="PROSITE" id="PS00018">
    <property type="entry name" value="EF_HAND_1"/>
    <property type="match status" value="2"/>
</dbReference>
<dbReference type="Proteomes" id="UP000187209">
    <property type="component" value="Unassembled WGS sequence"/>
</dbReference>
<evidence type="ECO:0000256" key="8">
    <source>
        <dbReference type="ARBA" id="ARBA00024334"/>
    </source>
</evidence>
<dbReference type="AlphaFoldDB" id="A0A1R2BCC4"/>
<comment type="cofactor">
    <cofactor evidence="1">
        <name>Mg(2+)</name>
        <dbReference type="ChEBI" id="CHEBI:18420"/>
    </cofactor>
</comment>
<dbReference type="InterPro" id="IPR011992">
    <property type="entry name" value="EF-hand-dom_pair"/>
</dbReference>
<dbReference type="InterPro" id="IPR000719">
    <property type="entry name" value="Prot_kinase_dom"/>
</dbReference>
<feature type="domain" description="EF-hand" evidence="10">
    <location>
        <begin position="455"/>
        <end position="488"/>
    </location>
</feature>
<evidence type="ECO:0000256" key="7">
    <source>
        <dbReference type="ARBA" id="ARBA00022840"/>
    </source>
</evidence>
<proteinExistence type="inferred from homology"/>
<dbReference type="CDD" id="cd00051">
    <property type="entry name" value="EFh"/>
    <property type="match status" value="2"/>
</dbReference>
<evidence type="ECO:0000259" key="9">
    <source>
        <dbReference type="PROSITE" id="PS50011"/>
    </source>
</evidence>
<protein>
    <recommendedName>
        <fullName evidence="13">Aurora kinase</fullName>
    </recommendedName>
</protein>
<evidence type="ECO:0000313" key="11">
    <source>
        <dbReference type="EMBL" id="OMJ74418.1"/>
    </source>
</evidence>
<feature type="domain" description="Protein kinase" evidence="9">
    <location>
        <begin position="43"/>
        <end position="301"/>
    </location>
</feature>
<sequence length="488" mass="56365">MGCFSSKCRKTKISKQESQAELEIKHQKTHKFLNINEPIIDLYKLEEIIAILPYGNIVKAVHKSSNLQRSIKILNLKINESIVFNEKHLRLEVQALSRLDHPNILKIFDILHDEMKLYIIMEYWEGGLLFDKIKQEGTLTEKLAGCIMEQILSAVKYCHDNKVIHRDINPKMIYMMNNIGTPHIKIGEFGSSVFIDPEHIIEGKFDSCLFVAPEVATDYYNEKCDIWSVGMIMYALLTGKTPFTDFLTDICDENSKQKPINVKLLEEFNISQLAIDLIVKMLKVDYNQRLSAAEALSHEWFSFIKTDNEQIKMNIYDALDNISCYASTSKLIDAIQEFIARQIISHNESKDMIEVFKALDSNWDGKLSKQELLKYYKRTMPEEDACKLVDDVFHVADSDRSGFIEYSEFLKSSLARHTLVSKQNMEATFKMIDCDNNGKLSRKELESILNGTSLSGDKKWMKLLSMADKNHDGEIDLKEFYDILLQFQ</sequence>
<dbReference type="SUPFAM" id="SSF47473">
    <property type="entry name" value="EF-hand"/>
    <property type="match status" value="1"/>
</dbReference>
<keyword evidence="4" id="KW-0547">Nucleotide-binding</keyword>
<evidence type="ECO:0000256" key="3">
    <source>
        <dbReference type="ARBA" id="ARBA00022679"/>
    </source>
</evidence>
<gene>
    <name evidence="11" type="ORF">SteCoe_26677</name>
</gene>
<keyword evidence="7" id="KW-0067">ATP-binding</keyword>
<dbReference type="Gene3D" id="1.10.510.10">
    <property type="entry name" value="Transferase(Phosphotransferase) domain 1"/>
    <property type="match status" value="1"/>
</dbReference>
<evidence type="ECO:0000313" key="12">
    <source>
        <dbReference type="Proteomes" id="UP000187209"/>
    </source>
</evidence>
<keyword evidence="2" id="KW-0723">Serine/threonine-protein kinase</keyword>
<dbReference type="GO" id="GO:0005509">
    <property type="term" value="F:calcium ion binding"/>
    <property type="evidence" value="ECO:0007669"/>
    <property type="project" value="InterPro"/>
</dbReference>
<dbReference type="Pfam" id="PF00069">
    <property type="entry name" value="Pkinase"/>
    <property type="match status" value="1"/>
</dbReference>
<dbReference type="InterPro" id="IPR011009">
    <property type="entry name" value="Kinase-like_dom_sf"/>
</dbReference>
<keyword evidence="12" id="KW-1185">Reference proteome</keyword>
<dbReference type="PANTHER" id="PTHR24349">
    <property type="entry name" value="SERINE/THREONINE-PROTEIN KINASE"/>
    <property type="match status" value="1"/>
</dbReference>
<dbReference type="OrthoDB" id="4062651at2759"/>
<evidence type="ECO:0008006" key="13">
    <source>
        <dbReference type="Google" id="ProtNLM"/>
    </source>
</evidence>
<feature type="domain" description="EF-hand" evidence="10">
    <location>
        <begin position="420"/>
        <end position="454"/>
    </location>
</feature>
<dbReference type="InterPro" id="IPR002048">
    <property type="entry name" value="EF_hand_dom"/>
</dbReference>
<dbReference type="Pfam" id="PF13499">
    <property type="entry name" value="EF-hand_7"/>
    <property type="match status" value="2"/>
</dbReference>
<dbReference type="EMBL" id="MPUH01000753">
    <property type="protein sequence ID" value="OMJ74418.1"/>
    <property type="molecule type" value="Genomic_DNA"/>
</dbReference>
<dbReference type="GO" id="GO:0004674">
    <property type="term" value="F:protein serine/threonine kinase activity"/>
    <property type="evidence" value="ECO:0007669"/>
    <property type="project" value="UniProtKB-KW"/>
</dbReference>
<comment type="caution">
    <text evidence="11">The sequence shown here is derived from an EMBL/GenBank/DDBJ whole genome shotgun (WGS) entry which is preliminary data.</text>
</comment>
<comment type="similarity">
    <text evidence="8">Belongs to the protein kinase superfamily. Ser/Thr protein kinase family. CDPK subfamily.</text>
</comment>
<reference evidence="11 12" key="1">
    <citation type="submission" date="2016-11" db="EMBL/GenBank/DDBJ databases">
        <title>The macronuclear genome of Stentor coeruleus: a giant cell with tiny introns.</title>
        <authorList>
            <person name="Slabodnick M."/>
            <person name="Ruby J.G."/>
            <person name="Reiff S.B."/>
            <person name="Swart E.C."/>
            <person name="Gosai S."/>
            <person name="Prabakaran S."/>
            <person name="Witkowska E."/>
            <person name="Larue G.E."/>
            <person name="Fisher S."/>
            <person name="Freeman R.M."/>
            <person name="Gunawardena J."/>
            <person name="Chu W."/>
            <person name="Stover N.A."/>
            <person name="Gregory B.D."/>
            <person name="Nowacki M."/>
            <person name="Derisi J."/>
            <person name="Roy S.W."/>
            <person name="Marshall W.F."/>
            <person name="Sood P."/>
        </authorList>
    </citation>
    <scope>NUCLEOTIDE SEQUENCE [LARGE SCALE GENOMIC DNA]</scope>
    <source>
        <strain evidence="11">WM001</strain>
    </source>
</reference>
<dbReference type="PROSITE" id="PS50011">
    <property type="entry name" value="PROTEIN_KINASE_DOM"/>
    <property type="match status" value="1"/>
</dbReference>